<evidence type="ECO:0000313" key="1">
    <source>
        <dbReference type="EMBL" id="KAK9208666.1"/>
    </source>
</evidence>
<evidence type="ECO:0000313" key="2">
    <source>
        <dbReference type="Proteomes" id="UP001428341"/>
    </source>
</evidence>
<proteinExistence type="predicted"/>
<reference evidence="1 2" key="1">
    <citation type="submission" date="2024-05" db="EMBL/GenBank/DDBJ databases">
        <title>Haplotype-resolved chromosome-level genome assembly of Huyou (Citrus changshanensis).</title>
        <authorList>
            <person name="Miao C."/>
            <person name="Chen W."/>
            <person name="Wu Y."/>
            <person name="Wang L."/>
            <person name="Zhao S."/>
            <person name="Grierson D."/>
            <person name="Xu C."/>
            <person name="Chen K."/>
        </authorList>
    </citation>
    <scope>NUCLEOTIDE SEQUENCE [LARGE SCALE GENOMIC DNA]</scope>
    <source>
        <strain evidence="1">01-14</strain>
        <tissue evidence="1">Leaf</tissue>
    </source>
</reference>
<name>A0AAP0MIZ1_9ROSI</name>
<comment type="caution">
    <text evidence="1">The sequence shown here is derived from an EMBL/GenBank/DDBJ whole genome shotgun (WGS) entry which is preliminary data.</text>
</comment>
<gene>
    <name evidence="1" type="ORF">WN944_001026</name>
</gene>
<protein>
    <submittedName>
        <fullName evidence="1">Uncharacterized protein</fullName>
    </submittedName>
</protein>
<dbReference type="Proteomes" id="UP001428341">
    <property type="component" value="Unassembled WGS sequence"/>
</dbReference>
<dbReference type="EMBL" id="JBCGBO010000004">
    <property type="protein sequence ID" value="KAK9208666.1"/>
    <property type="molecule type" value="Genomic_DNA"/>
</dbReference>
<sequence>MHNQIVSLQRYHGLQIEDEALFLASFIAQQPRNKATGDELHVRFIDILLKIDKELKDVFYDLASFIKLTMQAEYDDDFVAYMHDVERIMNDYSKILDQIDAWVRWKLFKKKLAVDAEEIAKVVSDLTGIPASWL</sequence>
<accession>A0AAP0MIZ1</accession>
<keyword evidence="2" id="KW-1185">Reference proteome</keyword>
<dbReference type="AlphaFoldDB" id="A0AAP0MIZ1"/>
<organism evidence="1 2">
    <name type="scientific">Citrus x changshan-huyou</name>
    <dbReference type="NCBI Taxonomy" id="2935761"/>
    <lineage>
        <taxon>Eukaryota</taxon>
        <taxon>Viridiplantae</taxon>
        <taxon>Streptophyta</taxon>
        <taxon>Embryophyta</taxon>
        <taxon>Tracheophyta</taxon>
        <taxon>Spermatophyta</taxon>
        <taxon>Magnoliopsida</taxon>
        <taxon>eudicotyledons</taxon>
        <taxon>Gunneridae</taxon>
        <taxon>Pentapetalae</taxon>
        <taxon>rosids</taxon>
        <taxon>malvids</taxon>
        <taxon>Sapindales</taxon>
        <taxon>Rutaceae</taxon>
        <taxon>Aurantioideae</taxon>
        <taxon>Citrus</taxon>
    </lineage>
</organism>